<comment type="caution">
    <text evidence="1">The sequence shown here is derived from an EMBL/GenBank/DDBJ whole genome shotgun (WGS) entry which is preliminary data.</text>
</comment>
<evidence type="ECO:0000313" key="1">
    <source>
        <dbReference type="EMBL" id="KAF7293861.1"/>
    </source>
</evidence>
<dbReference type="EMBL" id="JACAZE010000020">
    <property type="protein sequence ID" value="KAF7293861.1"/>
    <property type="molecule type" value="Genomic_DNA"/>
</dbReference>
<evidence type="ECO:0000313" key="2">
    <source>
        <dbReference type="Proteomes" id="UP000613580"/>
    </source>
</evidence>
<gene>
    <name evidence="1" type="ORF">HMN09_01182200</name>
</gene>
<sequence>MSSRTLVPDIHERIIDVLKSSPAQLKKCALVSPAFRHRAQGHLFRTVVIRGDRFGLDPGLLRVVSRLAERLGANPRLVGYIRRLEIAVHNTAQAEALPILATIRFNSLETLALSQLPTTPGVLGDIQRLSSNPMLKDVRMDIQYVSWSVTDLRDVFEAMSGSVEKLSVTRCAGLRSRPSNSDQILLSGLDVSLQQSPHLRLRELEVWADDAFLSILAAHPCPLSIDYSCLRKLVIVYDDYTGTNKVLASLNDFLQRMAENFAELELLEIISSDAKALALFDFTPLPPTIALHLNMQEVLQDSSVAHLRQLPTKTSERITQFSVAITELFAVQYPWPKDASIPIDRDLYTTGTQLKTLQDFLLREGDRFPRLQTVIVSVTLFHLRPDVLSIKQVYDRVEAMIRSEMDELSARGMLEVRFYALRDEPVAFIDDM</sequence>
<dbReference type="AlphaFoldDB" id="A0A8H6S837"/>
<protein>
    <submittedName>
        <fullName evidence="1">Uncharacterized protein</fullName>
    </submittedName>
</protein>
<keyword evidence="2" id="KW-1185">Reference proteome</keyword>
<name>A0A8H6S837_MYCCL</name>
<accession>A0A8H6S837</accession>
<dbReference type="Proteomes" id="UP000613580">
    <property type="component" value="Unassembled WGS sequence"/>
</dbReference>
<proteinExistence type="predicted"/>
<dbReference type="OrthoDB" id="2933238at2759"/>
<organism evidence="1 2">
    <name type="scientific">Mycena chlorophos</name>
    <name type="common">Agaric fungus</name>
    <name type="synonym">Agaricus chlorophos</name>
    <dbReference type="NCBI Taxonomy" id="658473"/>
    <lineage>
        <taxon>Eukaryota</taxon>
        <taxon>Fungi</taxon>
        <taxon>Dikarya</taxon>
        <taxon>Basidiomycota</taxon>
        <taxon>Agaricomycotina</taxon>
        <taxon>Agaricomycetes</taxon>
        <taxon>Agaricomycetidae</taxon>
        <taxon>Agaricales</taxon>
        <taxon>Marasmiineae</taxon>
        <taxon>Mycenaceae</taxon>
        <taxon>Mycena</taxon>
    </lineage>
</organism>
<reference evidence="1" key="1">
    <citation type="submission" date="2020-05" db="EMBL/GenBank/DDBJ databases">
        <title>Mycena genomes resolve the evolution of fungal bioluminescence.</title>
        <authorList>
            <person name="Tsai I.J."/>
        </authorList>
    </citation>
    <scope>NUCLEOTIDE SEQUENCE</scope>
    <source>
        <strain evidence="1">110903Hualien_Pintung</strain>
    </source>
</reference>